<dbReference type="InterPro" id="IPR001763">
    <property type="entry name" value="Rhodanese-like_dom"/>
</dbReference>
<dbReference type="Proteomes" id="UP000705230">
    <property type="component" value="Unassembled WGS sequence"/>
</dbReference>
<keyword evidence="1" id="KW-0732">Signal</keyword>
<dbReference type="PANTHER" id="PTHR45431">
    <property type="entry name" value="RHODANESE-LIKE DOMAIN-CONTAINING PROTEIN 15, CHLOROPLASTIC"/>
    <property type="match status" value="1"/>
</dbReference>
<dbReference type="AlphaFoldDB" id="A0A937M2Y8"/>
<evidence type="ECO:0000259" key="2">
    <source>
        <dbReference type="PROSITE" id="PS50206"/>
    </source>
</evidence>
<evidence type="ECO:0000313" key="4">
    <source>
        <dbReference type="Proteomes" id="UP000705230"/>
    </source>
</evidence>
<accession>A0A937M2Y8</accession>
<comment type="caution">
    <text evidence="3">The sequence shown here is derived from an EMBL/GenBank/DDBJ whole genome shotgun (WGS) entry which is preliminary data.</text>
</comment>
<dbReference type="EMBL" id="JADHSG010000011">
    <property type="protein sequence ID" value="MBL6903708.1"/>
    <property type="molecule type" value="Genomic_DNA"/>
</dbReference>
<dbReference type="SUPFAM" id="SSF52821">
    <property type="entry name" value="Rhodanese/Cell cycle control phosphatase"/>
    <property type="match status" value="1"/>
</dbReference>
<feature type="domain" description="Rhodanese" evidence="2">
    <location>
        <begin position="15"/>
        <end position="102"/>
    </location>
</feature>
<proteinExistence type="predicted"/>
<sequence>MHLRLLAIVFLFSINITAQTIIDVRSTSEWDSGHLETAIHVEWQSISDITAYIDKNEEIYLYCRSGNRSGKARKILLDNGFINVINAGSINEASQLLDIKISN</sequence>
<dbReference type="Pfam" id="PF00581">
    <property type="entry name" value="Rhodanese"/>
    <property type="match status" value="1"/>
</dbReference>
<evidence type="ECO:0000313" key="3">
    <source>
        <dbReference type="EMBL" id="MBL6903708.1"/>
    </source>
</evidence>
<organism evidence="3 4">
    <name type="scientific">SAR86 cluster bacterium</name>
    <dbReference type="NCBI Taxonomy" id="2030880"/>
    <lineage>
        <taxon>Bacteria</taxon>
        <taxon>Pseudomonadati</taxon>
        <taxon>Pseudomonadota</taxon>
        <taxon>Gammaproteobacteria</taxon>
        <taxon>SAR86 cluster</taxon>
    </lineage>
</organism>
<dbReference type="CDD" id="cd00158">
    <property type="entry name" value="RHOD"/>
    <property type="match status" value="1"/>
</dbReference>
<dbReference type="InterPro" id="IPR036873">
    <property type="entry name" value="Rhodanese-like_dom_sf"/>
</dbReference>
<protein>
    <submittedName>
        <fullName evidence="3">Rhodanese-like domain-containing protein</fullName>
    </submittedName>
</protein>
<dbReference type="InterPro" id="IPR052367">
    <property type="entry name" value="Thiosulfate_ST/Rhodanese-like"/>
</dbReference>
<dbReference type="Gene3D" id="3.40.250.10">
    <property type="entry name" value="Rhodanese-like domain"/>
    <property type="match status" value="1"/>
</dbReference>
<name>A0A937M2Y8_9GAMM</name>
<feature type="chain" id="PRO_5038025623" evidence="1">
    <location>
        <begin position="19"/>
        <end position="103"/>
    </location>
</feature>
<reference evidence="3" key="1">
    <citation type="submission" date="2020-10" db="EMBL/GenBank/DDBJ databases">
        <title>Microbiome of the Black Sea water column analyzed by genome centric metagenomics.</title>
        <authorList>
            <person name="Cabello-Yeves P.J."/>
            <person name="Callieri C."/>
            <person name="Picazo A."/>
            <person name="Mehrshad M."/>
            <person name="Haro-Moreno J.M."/>
            <person name="Roda-Garcia J."/>
            <person name="Dzembekova N."/>
            <person name="Slabakova V."/>
            <person name="Slabakova N."/>
            <person name="Moncheva S."/>
            <person name="Rodriguez-Valera F."/>
        </authorList>
    </citation>
    <scope>NUCLEOTIDE SEQUENCE</scope>
    <source>
        <strain evidence="3">BS30m-G43</strain>
    </source>
</reference>
<gene>
    <name evidence="3" type="ORF">ISR29_05855</name>
</gene>
<evidence type="ECO:0000256" key="1">
    <source>
        <dbReference type="SAM" id="SignalP"/>
    </source>
</evidence>
<dbReference type="PROSITE" id="PS50206">
    <property type="entry name" value="RHODANESE_3"/>
    <property type="match status" value="1"/>
</dbReference>
<dbReference type="PANTHER" id="PTHR45431:SF3">
    <property type="entry name" value="RHODANESE-LIKE DOMAIN-CONTAINING PROTEIN 15, CHLOROPLASTIC"/>
    <property type="match status" value="1"/>
</dbReference>
<dbReference type="SMART" id="SM00450">
    <property type="entry name" value="RHOD"/>
    <property type="match status" value="1"/>
</dbReference>
<feature type="signal peptide" evidence="1">
    <location>
        <begin position="1"/>
        <end position="18"/>
    </location>
</feature>